<comment type="caution">
    <text evidence="5">The sequence shown here is derived from an EMBL/GenBank/DDBJ whole genome shotgun (WGS) entry which is preliminary data.</text>
</comment>
<dbReference type="InterPro" id="IPR033532">
    <property type="entry name" value="AraR_ligand_bind_dom"/>
</dbReference>
<feature type="domain" description="HTH gntR-type" evidence="4">
    <location>
        <begin position="6"/>
        <end position="74"/>
    </location>
</feature>
<evidence type="ECO:0000259" key="4">
    <source>
        <dbReference type="PROSITE" id="PS50949"/>
    </source>
</evidence>
<keyword evidence="3" id="KW-0804">Transcription</keyword>
<dbReference type="GO" id="GO:0003700">
    <property type="term" value="F:DNA-binding transcription factor activity"/>
    <property type="evidence" value="ECO:0007669"/>
    <property type="project" value="InterPro"/>
</dbReference>
<dbReference type="InterPro" id="IPR036388">
    <property type="entry name" value="WH-like_DNA-bd_sf"/>
</dbReference>
<organism evidence="5 6">
    <name type="scientific">Paenibacillus sabuli</name>
    <dbReference type="NCBI Taxonomy" id="2772509"/>
    <lineage>
        <taxon>Bacteria</taxon>
        <taxon>Bacillati</taxon>
        <taxon>Bacillota</taxon>
        <taxon>Bacilli</taxon>
        <taxon>Bacillales</taxon>
        <taxon>Paenibacillaceae</taxon>
        <taxon>Paenibacillus</taxon>
    </lineage>
</organism>
<accession>A0A927BYI9</accession>
<dbReference type="SUPFAM" id="SSF53822">
    <property type="entry name" value="Periplasmic binding protein-like I"/>
    <property type="match status" value="1"/>
</dbReference>
<dbReference type="PROSITE" id="PS50949">
    <property type="entry name" value="HTH_GNTR"/>
    <property type="match status" value="1"/>
</dbReference>
<keyword evidence="6" id="KW-1185">Reference proteome</keyword>
<dbReference type="PANTHER" id="PTHR30146:SF150">
    <property type="entry name" value="ARABINOSE METABOLISM TRANSCRIPTIONAL REPRESSOR"/>
    <property type="match status" value="1"/>
</dbReference>
<sequence>MNVEQQPKYRRIKQAVQAWLAEARYRAHDKLPSENEIAREFAMSRQTVRQALGELEQEGLLYREQGKGTFVAASAPAPRRVGQALTIGLITTYISDYIFPVIVRGVESELRAREAGLLLASTDNEKAKERDSLRALLREPVDGLILEPTRSAEGNPNFSAFLALEAQRIPLVMLNERYSDIDAPCLKVDDELGGYRAAEHVMALGHTRIAGLFKTDDYQGVHRMRGFRRAYRERGLVLDPELLVRYATQEQHSKPGERLRALLQRAPEQRPTALVCYNDQLAVRMLDVIRGAGLRVPEDISLIGFDDSTLAVATEVKLTTLTHPKTEMGRQAVQLLWRMIEGASERPQDIVYEPRLVLRESTAAAP</sequence>
<protein>
    <submittedName>
        <fullName evidence="5">GntR family transcriptional regulator</fullName>
    </submittedName>
</protein>
<proteinExistence type="predicted"/>
<dbReference type="SUPFAM" id="SSF46785">
    <property type="entry name" value="Winged helix' DNA-binding domain"/>
    <property type="match status" value="1"/>
</dbReference>
<dbReference type="Gene3D" id="3.40.50.2300">
    <property type="match status" value="2"/>
</dbReference>
<evidence type="ECO:0000256" key="3">
    <source>
        <dbReference type="ARBA" id="ARBA00023163"/>
    </source>
</evidence>
<dbReference type="RefSeq" id="WP_190920952.1">
    <property type="nucleotide sequence ID" value="NZ_JACXIZ010000046.1"/>
</dbReference>
<keyword evidence="2" id="KW-0238">DNA-binding</keyword>
<dbReference type="PANTHER" id="PTHR30146">
    <property type="entry name" value="LACI-RELATED TRANSCRIPTIONAL REPRESSOR"/>
    <property type="match status" value="1"/>
</dbReference>
<dbReference type="PRINTS" id="PR00035">
    <property type="entry name" value="HTHGNTR"/>
</dbReference>
<dbReference type="CDD" id="cd01541">
    <property type="entry name" value="PBP1_AraR"/>
    <property type="match status" value="1"/>
</dbReference>
<evidence type="ECO:0000313" key="6">
    <source>
        <dbReference type="Proteomes" id="UP000621560"/>
    </source>
</evidence>
<evidence type="ECO:0000313" key="5">
    <source>
        <dbReference type="EMBL" id="MBD2847849.1"/>
    </source>
</evidence>
<gene>
    <name evidence="5" type="ORF">IDH44_21860</name>
</gene>
<dbReference type="InterPro" id="IPR028082">
    <property type="entry name" value="Peripla_BP_I"/>
</dbReference>
<dbReference type="SMART" id="SM00345">
    <property type="entry name" value="HTH_GNTR"/>
    <property type="match status" value="1"/>
</dbReference>
<keyword evidence="1" id="KW-0805">Transcription regulation</keyword>
<dbReference type="EMBL" id="JACXIZ010000046">
    <property type="protein sequence ID" value="MBD2847849.1"/>
    <property type="molecule type" value="Genomic_DNA"/>
</dbReference>
<dbReference type="GO" id="GO:0000976">
    <property type="term" value="F:transcription cis-regulatory region binding"/>
    <property type="evidence" value="ECO:0007669"/>
    <property type="project" value="TreeGrafter"/>
</dbReference>
<evidence type="ECO:0000256" key="2">
    <source>
        <dbReference type="ARBA" id="ARBA00023125"/>
    </source>
</evidence>
<dbReference type="Pfam" id="PF00392">
    <property type="entry name" value="GntR"/>
    <property type="match status" value="1"/>
</dbReference>
<name>A0A927BYI9_9BACL</name>
<reference evidence="5" key="1">
    <citation type="submission" date="2020-09" db="EMBL/GenBank/DDBJ databases">
        <title>A novel bacterium of genus Paenibacillus, isolated from South China Sea.</title>
        <authorList>
            <person name="Huang H."/>
            <person name="Mo K."/>
            <person name="Hu Y."/>
        </authorList>
    </citation>
    <scope>NUCLEOTIDE SEQUENCE</scope>
    <source>
        <strain evidence="5">IB182496</strain>
    </source>
</reference>
<dbReference type="Proteomes" id="UP000621560">
    <property type="component" value="Unassembled WGS sequence"/>
</dbReference>
<dbReference type="InterPro" id="IPR036390">
    <property type="entry name" value="WH_DNA-bd_sf"/>
</dbReference>
<dbReference type="Gene3D" id="1.10.10.10">
    <property type="entry name" value="Winged helix-like DNA-binding domain superfamily/Winged helix DNA-binding domain"/>
    <property type="match status" value="1"/>
</dbReference>
<dbReference type="Pfam" id="PF13377">
    <property type="entry name" value="Peripla_BP_3"/>
    <property type="match status" value="1"/>
</dbReference>
<dbReference type="InterPro" id="IPR046335">
    <property type="entry name" value="LacI/GalR-like_sensor"/>
</dbReference>
<dbReference type="CDD" id="cd07377">
    <property type="entry name" value="WHTH_GntR"/>
    <property type="match status" value="1"/>
</dbReference>
<dbReference type="InterPro" id="IPR000524">
    <property type="entry name" value="Tscrpt_reg_HTH_GntR"/>
</dbReference>
<evidence type="ECO:0000256" key="1">
    <source>
        <dbReference type="ARBA" id="ARBA00023015"/>
    </source>
</evidence>
<dbReference type="AlphaFoldDB" id="A0A927BYI9"/>